<dbReference type="EMBL" id="JAUSRD010000001">
    <property type="protein sequence ID" value="MDP9891332.1"/>
    <property type="molecule type" value="Genomic_DNA"/>
</dbReference>
<feature type="domain" description="Lysozyme inhibitor LprI-like N-terminal" evidence="2">
    <location>
        <begin position="30"/>
        <end position="101"/>
    </location>
</feature>
<dbReference type="Gene3D" id="1.20.1270.180">
    <property type="match status" value="1"/>
</dbReference>
<protein>
    <submittedName>
        <fullName evidence="3">Uncharacterized protein YecT (DUF1311 family)</fullName>
    </submittedName>
</protein>
<evidence type="ECO:0000259" key="2">
    <source>
        <dbReference type="Pfam" id="PF07007"/>
    </source>
</evidence>
<evidence type="ECO:0000313" key="3">
    <source>
        <dbReference type="EMBL" id="MDP9891332.1"/>
    </source>
</evidence>
<reference evidence="3" key="1">
    <citation type="submission" date="2023-07" db="EMBL/GenBank/DDBJ databases">
        <title>Sorghum-associated microbial communities from plants grown in Nebraska, USA.</title>
        <authorList>
            <person name="Schachtman D."/>
        </authorList>
    </citation>
    <scope>NUCLEOTIDE SEQUENCE</scope>
    <source>
        <strain evidence="3">DS3754</strain>
    </source>
</reference>
<organism evidence="3 4">
    <name type="scientific">Variovorax boronicumulans</name>
    <dbReference type="NCBI Taxonomy" id="436515"/>
    <lineage>
        <taxon>Bacteria</taxon>
        <taxon>Pseudomonadati</taxon>
        <taxon>Pseudomonadota</taxon>
        <taxon>Betaproteobacteria</taxon>
        <taxon>Burkholderiales</taxon>
        <taxon>Comamonadaceae</taxon>
        <taxon>Variovorax</taxon>
    </lineage>
</organism>
<comment type="caution">
    <text evidence="3">The sequence shown here is derived from an EMBL/GenBank/DDBJ whole genome shotgun (WGS) entry which is preliminary data.</text>
</comment>
<name>A0AAW8CQX0_9BURK</name>
<feature type="signal peptide" evidence="1">
    <location>
        <begin position="1"/>
        <end position="25"/>
    </location>
</feature>
<dbReference type="PANTHER" id="PTHR37549">
    <property type="entry name" value="LIPOPROTEIN LPRI"/>
    <property type="match status" value="1"/>
</dbReference>
<sequence>MRINEALARLTLGVFMAAGISLANAASFDCTKAGNATEKAICADPGLSRQDEALAALYQRQLEMPDTGQWAVFLRRDQRDWIAGRNGECRRDTECLKRDYERRIAYLSHPLLHWMGRYVQGKCPHEGRFLDVTPGDAGQLDVEIYICPNPRGNMLLQGRNVLEAGQRLRVAEGGRCTRTFQFAADRITVADGPECAPALKGVYVRDPRRSPFEFEK</sequence>
<gene>
    <name evidence="3" type="ORF">J2W31_000428</name>
</gene>
<dbReference type="GO" id="GO:0005576">
    <property type="term" value="C:extracellular region"/>
    <property type="evidence" value="ECO:0007669"/>
    <property type="project" value="TreeGrafter"/>
</dbReference>
<accession>A0AAW8CQX0</accession>
<dbReference type="RefSeq" id="WP_307598617.1">
    <property type="nucleotide sequence ID" value="NZ_JAUSRD010000001.1"/>
</dbReference>
<dbReference type="AlphaFoldDB" id="A0AAW8CQX0"/>
<dbReference type="InterPro" id="IPR052755">
    <property type="entry name" value="Lysozyme_Inhibitor_LprI"/>
</dbReference>
<dbReference type="Pfam" id="PF07007">
    <property type="entry name" value="LprI"/>
    <property type="match status" value="1"/>
</dbReference>
<evidence type="ECO:0000313" key="4">
    <source>
        <dbReference type="Proteomes" id="UP001242045"/>
    </source>
</evidence>
<proteinExistence type="predicted"/>
<dbReference type="Proteomes" id="UP001242045">
    <property type="component" value="Unassembled WGS sequence"/>
</dbReference>
<evidence type="ECO:0000256" key="1">
    <source>
        <dbReference type="SAM" id="SignalP"/>
    </source>
</evidence>
<keyword evidence="1" id="KW-0732">Signal</keyword>
<dbReference type="InterPro" id="IPR009739">
    <property type="entry name" value="LprI-like_N"/>
</dbReference>
<feature type="chain" id="PRO_5043868910" evidence="1">
    <location>
        <begin position="26"/>
        <end position="216"/>
    </location>
</feature>
<dbReference type="PANTHER" id="PTHR37549:SF1">
    <property type="entry name" value="LIPOPROTEIN LPRI"/>
    <property type="match status" value="1"/>
</dbReference>